<dbReference type="EMBL" id="MU089649">
    <property type="protein sequence ID" value="KAF7850094.1"/>
    <property type="molecule type" value="Genomic_DNA"/>
</dbReference>
<dbReference type="AlphaFoldDB" id="A0A8T0CSE0"/>
<comment type="caution">
    <text evidence="1">The sequence shown here is derived from an EMBL/GenBank/DDBJ whole genome shotgun (WGS) entry which is preliminary data.</text>
</comment>
<dbReference type="PANTHER" id="PTHR34683:SF3">
    <property type="entry name" value="CASP-LIKE PROTEIN"/>
    <property type="match status" value="1"/>
</dbReference>
<gene>
    <name evidence="1" type="ORF">BT93_L5879</name>
</gene>
<keyword evidence="2" id="KW-1185">Reference proteome</keyword>
<accession>A0A8T0CSE0</accession>
<protein>
    <submittedName>
        <fullName evidence="1">Uncharacterized protein</fullName>
    </submittedName>
</protein>
<dbReference type="Gramene" id="rna-gnl|WGS:JABURB|Cocit.L5879.1">
    <property type="protein sequence ID" value="cds-KAF7850094.1"/>
    <property type="gene ID" value="gene-BT93_L5879"/>
</dbReference>
<reference evidence="1" key="1">
    <citation type="submission" date="2020-05" db="EMBL/GenBank/DDBJ databases">
        <title>WGS assembly of Corymbia citriodora subspecies variegata.</title>
        <authorList>
            <person name="Barry K."/>
            <person name="Hundley H."/>
            <person name="Shu S."/>
            <person name="Jenkins J."/>
            <person name="Grimwood J."/>
            <person name="Baten A."/>
        </authorList>
    </citation>
    <scope>NUCLEOTIDE SEQUENCE</scope>
    <source>
        <strain evidence="1">CV2-018</strain>
    </source>
</reference>
<proteinExistence type="predicted"/>
<evidence type="ECO:0000313" key="1">
    <source>
        <dbReference type="EMBL" id="KAF7850094.1"/>
    </source>
</evidence>
<dbReference type="OrthoDB" id="1936495at2759"/>
<organism evidence="1 2">
    <name type="scientific">Corymbia citriodora subsp. variegata</name>
    <dbReference type="NCBI Taxonomy" id="360336"/>
    <lineage>
        <taxon>Eukaryota</taxon>
        <taxon>Viridiplantae</taxon>
        <taxon>Streptophyta</taxon>
        <taxon>Embryophyta</taxon>
        <taxon>Tracheophyta</taxon>
        <taxon>Spermatophyta</taxon>
        <taxon>Magnoliopsida</taxon>
        <taxon>eudicotyledons</taxon>
        <taxon>Gunneridae</taxon>
        <taxon>Pentapetalae</taxon>
        <taxon>rosids</taxon>
        <taxon>malvids</taxon>
        <taxon>Myrtales</taxon>
        <taxon>Myrtaceae</taxon>
        <taxon>Myrtoideae</taxon>
        <taxon>Eucalypteae</taxon>
        <taxon>Corymbia</taxon>
    </lineage>
</organism>
<dbReference type="Proteomes" id="UP000806378">
    <property type="component" value="Unassembled WGS sequence"/>
</dbReference>
<name>A0A8T0CSE0_CORYI</name>
<sequence length="128" mass="13532">MLRFRDMANLGIRRSGSSMNEPPGVLVASVFAMASTAALASASGDQNVAFPPVSNKSNEVKALADGARVASTWVGPLILKWRSFQGHAPSSSGSPSEARADVQSATEDVFAPRFDGLRFIETLVTAHR</sequence>
<dbReference type="PANTHER" id="PTHR34683">
    <property type="entry name" value="EXPRESSED PROTEIN-RELATED"/>
    <property type="match status" value="1"/>
</dbReference>
<evidence type="ECO:0000313" key="2">
    <source>
        <dbReference type="Proteomes" id="UP000806378"/>
    </source>
</evidence>